<accession>A0A1H6KJ24</accession>
<gene>
    <name evidence="3" type="ORF">BAZSYMA_ACONTIG04548_1</name>
</gene>
<organism evidence="3 4">
    <name type="scientific">Bathymodiolus azoricus thioautotrophic gill symbiont</name>
    <dbReference type="NCBI Taxonomy" id="235205"/>
    <lineage>
        <taxon>Bacteria</taxon>
        <taxon>Pseudomonadati</taxon>
        <taxon>Pseudomonadota</taxon>
        <taxon>Gammaproteobacteria</taxon>
        <taxon>sulfur-oxidizing symbionts</taxon>
    </lineage>
</organism>
<dbReference type="RefSeq" id="WP_090715292.1">
    <property type="nucleotide sequence ID" value="NZ_CDSC02000130.1"/>
</dbReference>
<proteinExistence type="predicted"/>
<feature type="domain" description="DUF2326" evidence="2">
    <location>
        <begin position="437"/>
        <end position="571"/>
    </location>
</feature>
<evidence type="ECO:0000259" key="2">
    <source>
        <dbReference type="Pfam" id="PF10088"/>
    </source>
</evidence>
<dbReference type="OrthoDB" id="9774685at2"/>
<name>A0A1H6KJ24_9GAMM</name>
<dbReference type="AlphaFoldDB" id="A0A1H6KJ24"/>
<sequence length="577" mass="66829">MRLISLTSNKETFKSIIFNRNGASFIVAKQNTPEQFDNTKTYNGVGKSLLVALINFCLGASTKNKITKSLQEKLSDWQFFLTIEIKDKSYTIARYANSPNEVKLNDENLSVTEFCKKLQSLCFNIPSDTKYLSFRSLIPFFIRPSKKSYVQYNEAEIVGTGAPYQKQLYNAFLLNLDVNLSQAKMQTKKEIATTNKLHDNIKNDLILRQFFEGYQDQDSSLVLADLEEKIRKLEKDLKQFEVADDYYQIKQESDEIKRTIDKIQNSIELKKNSIKNIEQSLKISPDVDIKDIKNIFNESKLIFQENVEKQLSELEIFYQSLTCNRGRRLQQQKQLILDKVTTLEKDFTASKKALDNKMKFLDAHQALDIFTKMSANLAELVQNKEKLQSYEKLQHDYDQKKLSLKANLTLQSRQTIDYLDGVKEDIDKIMEYFRELAKRFYPDALSGITVKNNDGFNQIRYDIEAKIQSDSSDGINSVKLFCYDITILMQGKNHSMNFIFHDSRLFSDIDETHCSELFKIVQNKFSDKQYIASINQNQLNTLSGSMKKFVTQNTIKELTDDSDNGKLLGITVELEYD</sequence>
<feature type="coiled-coil region" evidence="1">
    <location>
        <begin position="216"/>
        <end position="280"/>
    </location>
</feature>
<dbReference type="Pfam" id="PF10088">
    <property type="entry name" value="DUF2326"/>
    <property type="match status" value="1"/>
</dbReference>
<evidence type="ECO:0000313" key="3">
    <source>
        <dbReference type="EMBL" id="SEH71494.1"/>
    </source>
</evidence>
<evidence type="ECO:0000256" key="1">
    <source>
        <dbReference type="SAM" id="Coils"/>
    </source>
</evidence>
<reference evidence="4" key="1">
    <citation type="submission" date="2016-06" db="EMBL/GenBank/DDBJ databases">
        <authorList>
            <person name="Petersen J."/>
            <person name="Sayavedra L."/>
        </authorList>
    </citation>
    <scope>NUCLEOTIDE SEQUENCE [LARGE SCALE GENOMIC DNA]</scope>
    <source>
        <strain evidence="4">BazSymA</strain>
    </source>
</reference>
<protein>
    <recommendedName>
        <fullName evidence="2">DUF2326 domain-containing protein</fullName>
    </recommendedName>
</protein>
<dbReference type="InterPro" id="IPR018760">
    <property type="entry name" value="DUF2326"/>
</dbReference>
<evidence type="ECO:0000313" key="4">
    <source>
        <dbReference type="Proteomes" id="UP000198988"/>
    </source>
</evidence>
<dbReference type="Proteomes" id="UP000198988">
    <property type="component" value="Unassembled WGS sequence"/>
</dbReference>
<keyword evidence="1" id="KW-0175">Coiled coil</keyword>
<dbReference type="EMBL" id="CDSC02000130">
    <property type="protein sequence ID" value="SEH71494.1"/>
    <property type="molecule type" value="Genomic_DNA"/>
</dbReference>